<evidence type="ECO:0000259" key="5">
    <source>
        <dbReference type="Pfam" id="PF02558"/>
    </source>
</evidence>
<reference evidence="7 8" key="1">
    <citation type="journal article" date="2019" name="Front. Genet.">
        <title>Whole-Genome Sequencing of the Opportunistic Yeast Pathogen Candida inconspicua Uncovers Its Hybrid Origin.</title>
        <authorList>
            <person name="Mixao V."/>
            <person name="Hansen A.P."/>
            <person name="Saus E."/>
            <person name="Boekhout T."/>
            <person name="Lass-Florl C."/>
            <person name="Gabaldon T."/>
        </authorList>
    </citation>
    <scope>NUCLEOTIDE SEQUENCE [LARGE SCALE GENOMIC DNA]</scope>
    <source>
        <strain evidence="7 8">CBS 180</strain>
    </source>
</reference>
<sequence length="336" mass="37849">MRKVLVVGTGGLGSIVAFALSYTAKSYVAVVVRSDYEKVKNVGWEINSCDYGHIKGWKPDAIYPSIEEAAKNDKYDYVVVTTKNIPEVTKVEEIIEPVVTKGFTAIVLIQNGFDLGKPFLQKYPDNYCLSGVSYIGSSNHSGVINHTKDDDIIISYFNNKTFTKEQQREKCKEFVDLYKNDCNKARFEDDVKVCRYGKLLWNATYNTICALTRLDTGRLELSGTFEALAVPAMRELIKVARADGVEFPPDIINTTSHICGDLYYKPSMLLDVERGNPMELEIILGNVLKVSQELKVETPILNVLYHLLKGIQFKILEDCGLVEVPKVRPDLNKFYS</sequence>
<organism evidence="7 8">
    <name type="scientific">Pichia inconspicua</name>
    <dbReference type="NCBI Taxonomy" id="52247"/>
    <lineage>
        <taxon>Eukaryota</taxon>
        <taxon>Fungi</taxon>
        <taxon>Dikarya</taxon>
        <taxon>Ascomycota</taxon>
        <taxon>Saccharomycotina</taxon>
        <taxon>Pichiomycetes</taxon>
        <taxon>Pichiales</taxon>
        <taxon>Pichiaceae</taxon>
        <taxon>Pichia</taxon>
    </lineage>
</organism>
<gene>
    <name evidence="7" type="ORF">CANINC_001341</name>
</gene>
<dbReference type="InterPro" id="IPR051402">
    <property type="entry name" value="KPR-Related"/>
</dbReference>
<evidence type="ECO:0000256" key="4">
    <source>
        <dbReference type="RuleBase" id="RU362068"/>
    </source>
</evidence>
<comment type="similarity">
    <text evidence="1 4">Belongs to the ketopantoate reductase family.</text>
</comment>
<dbReference type="InterPro" id="IPR013328">
    <property type="entry name" value="6PGD_dom2"/>
</dbReference>
<dbReference type="STRING" id="52247.A0A4T0X460"/>
<keyword evidence="8" id="KW-1185">Reference proteome</keyword>
<evidence type="ECO:0000259" key="6">
    <source>
        <dbReference type="Pfam" id="PF08546"/>
    </source>
</evidence>
<dbReference type="GO" id="GO:0008677">
    <property type="term" value="F:2-dehydropantoate 2-reductase activity"/>
    <property type="evidence" value="ECO:0007669"/>
    <property type="project" value="UniProtKB-EC"/>
</dbReference>
<feature type="domain" description="Ketopantoate reductase C-terminal" evidence="6">
    <location>
        <begin position="192"/>
        <end position="312"/>
    </location>
</feature>
<dbReference type="InterPro" id="IPR013332">
    <property type="entry name" value="KPR_N"/>
</dbReference>
<dbReference type="SUPFAM" id="SSF48179">
    <property type="entry name" value="6-phosphogluconate dehydrogenase C-terminal domain-like"/>
    <property type="match status" value="1"/>
</dbReference>
<proteinExistence type="inferred from homology"/>
<dbReference type="Pfam" id="PF08546">
    <property type="entry name" value="ApbA_C"/>
    <property type="match status" value="1"/>
</dbReference>
<dbReference type="Gene3D" id="1.10.1040.10">
    <property type="entry name" value="N-(1-d-carboxylethyl)-l-norvaline Dehydrogenase, domain 2"/>
    <property type="match status" value="1"/>
</dbReference>
<dbReference type="PANTHER" id="PTHR21708:SF30">
    <property type="entry name" value="2-DEHYDROPANTOATE 2-REDUCTASE-RELATED"/>
    <property type="match status" value="1"/>
</dbReference>
<accession>A0A4T0X460</accession>
<dbReference type="GO" id="GO:0005737">
    <property type="term" value="C:cytoplasm"/>
    <property type="evidence" value="ECO:0007669"/>
    <property type="project" value="TreeGrafter"/>
</dbReference>
<dbReference type="PANTHER" id="PTHR21708">
    <property type="entry name" value="PROBABLE 2-DEHYDROPANTOATE 2-REDUCTASE"/>
    <property type="match status" value="1"/>
</dbReference>
<dbReference type="NCBIfam" id="TIGR00745">
    <property type="entry name" value="apbA_panE"/>
    <property type="match status" value="1"/>
</dbReference>
<evidence type="ECO:0000256" key="1">
    <source>
        <dbReference type="ARBA" id="ARBA00007870"/>
    </source>
</evidence>
<dbReference type="EC" id="1.1.1.169" evidence="4"/>
<evidence type="ECO:0000256" key="3">
    <source>
        <dbReference type="ARBA" id="ARBA00023002"/>
    </source>
</evidence>
<keyword evidence="3 4" id="KW-0560">Oxidoreductase</keyword>
<comment type="function">
    <text evidence="4">Catalyzes the NADPH-dependent reduction of ketopantoate into pantoic acid.</text>
</comment>
<comment type="catalytic activity">
    <reaction evidence="4">
        <text>(R)-pantoate + NADP(+) = 2-dehydropantoate + NADPH + H(+)</text>
        <dbReference type="Rhea" id="RHEA:16233"/>
        <dbReference type="ChEBI" id="CHEBI:11561"/>
        <dbReference type="ChEBI" id="CHEBI:15378"/>
        <dbReference type="ChEBI" id="CHEBI:15980"/>
        <dbReference type="ChEBI" id="CHEBI:57783"/>
        <dbReference type="ChEBI" id="CHEBI:58349"/>
        <dbReference type="EC" id="1.1.1.169"/>
    </reaction>
</comment>
<dbReference type="InterPro" id="IPR036291">
    <property type="entry name" value="NAD(P)-bd_dom_sf"/>
</dbReference>
<dbReference type="Pfam" id="PF02558">
    <property type="entry name" value="ApbA"/>
    <property type="match status" value="1"/>
</dbReference>
<evidence type="ECO:0000256" key="2">
    <source>
        <dbReference type="ARBA" id="ARBA00022857"/>
    </source>
</evidence>
<dbReference type="OrthoDB" id="3609at2759"/>
<feature type="domain" description="Ketopantoate reductase N-terminal" evidence="5">
    <location>
        <begin position="4"/>
        <end position="158"/>
    </location>
</feature>
<dbReference type="FunFam" id="1.10.1040.10:FF:000017">
    <property type="entry name" value="2-dehydropantoate 2-reductase"/>
    <property type="match status" value="1"/>
</dbReference>
<name>A0A4T0X460_9ASCO</name>
<dbReference type="SUPFAM" id="SSF51735">
    <property type="entry name" value="NAD(P)-binding Rossmann-fold domains"/>
    <property type="match status" value="1"/>
</dbReference>
<dbReference type="InterPro" id="IPR008927">
    <property type="entry name" value="6-PGluconate_DH-like_C_sf"/>
</dbReference>
<dbReference type="InterPro" id="IPR013752">
    <property type="entry name" value="KPA_reductase"/>
</dbReference>
<evidence type="ECO:0000313" key="8">
    <source>
        <dbReference type="Proteomes" id="UP000307173"/>
    </source>
</evidence>
<comment type="caution">
    <text evidence="7">The sequence shown here is derived from an EMBL/GenBank/DDBJ whole genome shotgun (WGS) entry which is preliminary data.</text>
</comment>
<dbReference type="EMBL" id="SELW01000208">
    <property type="protein sequence ID" value="TID30055.1"/>
    <property type="molecule type" value="Genomic_DNA"/>
</dbReference>
<dbReference type="GO" id="GO:0015940">
    <property type="term" value="P:pantothenate biosynthetic process"/>
    <property type="evidence" value="ECO:0007669"/>
    <property type="project" value="InterPro"/>
</dbReference>
<dbReference type="AlphaFoldDB" id="A0A4T0X460"/>
<dbReference type="Gene3D" id="3.40.50.720">
    <property type="entry name" value="NAD(P)-binding Rossmann-like Domain"/>
    <property type="match status" value="1"/>
</dbReference>
<dbReference type="Proteomes" id="UP000307173">
    <property type="component" value="Unassembled WGS sequence"/>
</dbReference>
<protein>
    <recommendedName>
        <fullName evidence="4">2-dehydropantoate 2-reductase</fullName>
        <ecNumber evidence="4">1.1.1.169</ecNumber>
    </recommendedName>
    <alternativeName>
        <fullName evidence="4">Ketopantoate reductase</fullName>
    </alternativeName>
</protein>
<keyword evidence="2 4" id="KW-0521">NADP</keyword>
<evidence type="ECO:0000313" key="7">
    <source>
        <dbReference type="EMBL" id="TID30055.1"/>
    </source>
</evidence>
<dbReference type="InterPro" id="IPR003710">
    <property type="entry name" value="ApbA"/>
</dbReference>